<dbReference type="AlphaFoldDB" id="A0A2J6QHJ9"/>
<feature type="compositionally biased region" description="Low complexity" evidence="1">
    <location>
        <begin position="454"/>
        <end position="465"/>
    </location>
</feature>
<sequence length="714" mass="79188">MGNCGSSLNCSQDGSGKPLDADADIVGLGVLAAFFVTALATVSAIVWGYFYNAFPKDSYLSETDNEVIAIYKATKFSKEAVPWLYNRWVAIKVPIMKQFSKDYVTHKHESLPQEKRSEALTKFILSLSDQQLVTGLAILIASLSNHCRVTVYEFRIVVSLAWFSSTTHQSTLRVLQRYLFANKVVRNWRIFAMVCLMIMLVFGLITQTGSAPQTTALQCGIGNISGNWDSQPSPELGNLPNLLNVITICTQLLFTYGSLVYDLFGKTKGPGRSIAEELAKRFATWLTVHRYEDVKHGFNSGTKSVEIEAVWEDLKKDAYIYAYLQCFWADTDSKRELLSHYFYSMPSERAYFLAVLQDPPCQWTGRSSRPVLGMMVLCYQGSFLSKLPPMLFDLSFGISQVVSSRWQYAPQLGEASNRMDFGQIVPLFLLSLPMLVAAEIYYDARSEAKEELHSSASSSVTTPSAPNDPGAATGNRTRSILASNVQDPATAPSTSTEIFNPSARRKILKLVLYRFYFELLLLVLMGSTYNLQGFVGLIVSSLYILWKSIDFLWTFITFTRISKFTILRTRFLSYRAKQLAENSAQASSASSADPSTHGPPSNRTRSQNQSMELRSFNNQPQGQHAAASSTPPSPVLPADDGRLYVAPQRHDTEADLGLHPQISLPVPTSTAGVIFAEPESVGSGPWTEGTTGQSTNVETTRDETRRRNTVEGSS</sequence>
<feature type="region of interest" description="Disordered" evidence="1">
    <location>
        <begin position="453"/>
        <end position="473"/>
    </location>
</feature>
<dbReference type="EMBL" id="KZ613469">
    <property type="protein sequence ID" value="PMD25741.1"/>
    <property type="molecule type" value="Genomic_DNA"/>
</dbReference>
<name>A0A2J6QHJ9_9HELO</name>
<keyword evidence="2" id="KW-0472">Membrane</keyword>
<feature type="compositionally biased region" description="Polar residues" evidence="1">
    <location>
        <begin position="598"/>
        <end position="630"/>
    </location>
</feature>
<proteinExistence type="predicted"/>
<protein>
    <submittedName>
        <fullName evidence="3">Uncharacterized protein</fullName>
    </submittedName>
</protein>
<organism evidence="3 4">
    <name type="scientific">Hyaloscypha hepaticicola</name>
    <dbReference type="NCBI Taxonomy" id="2082293"/>
    <lineage>
        <taxon>Eukaryota</taxon>
        <taxon>Fungi</taxon>
        <taxon>Dikarya</taxon>
        <taxon>Ascomycota</taxon>
        <taxon>Pezizomycotina</taxon>
        <taxon>Leotiomycetes</taxon>
        <taxon>Helotiales</taxon>
        <taxon>Hyaloscyphaceae</taxon>
        <taxon>Hyaloscypha</taxon>
    </lineage>
</organism>
<feature type="transmembrane region" description="Helical" evidence="2">
    <location>
        <begin position="187"/>
        <end position="205"/>
    </location>
</feature>
<feature type="transmembrane region" description="Helical" evidence="2">
    <location>
        <begin position="25"/>
        <end position="50"/>
    </location>
</feature>
<gene>
    <name evidence="3" type="ORF">NA56DRAFT_655177</name>
</gene>
<feature type="transmembrane region" description="Helical" evidence="2">
    <location>
        <begin position="511"/>
        <end position="529"/>
    </location>
</feature>
<dbReference type="PANTHER" id="PTHR37577:SF1">
    <property type="entry name" value="INTEGRAL MEMBRANE PROTEIN"/>
    <property type="match status" value="1"/>
</dbReference>
<feature type="transmembrane region" description="Helical" evidence="2">
    <location>
        <begin position="242"/>
        <end position="264"/>
    </location>
</feature>
<reference evidence="3 4" key="1">
    <citation type="submission" date="2016-05" db="EMBL/GenBank/DDBJ databases">
        <title>A degradative enzymes factory behind the ericoid mycorrhizal symbiosis.</title>
        <authorList>
            <consortium name="DOE Joint Genome Institute"/>
            <person name="Martino E."/>
            <person name="Morin E."/>
            <person name="Grelet G."/>
            <person name="Kuo A."/>
            <person name="Kohler A."/>
            <person name="Daghino S."/>
            <person name="Barry K."/>
            <person name="Choi C."/>
            <person name="Cichocki N."/>
            <person name="Clum A."/>
            <person name="Copeland A."/>
            <person name="Hainaut M."/>
            <person name="Haridas S."/>
            <person name="Labutti K."/>
            <person name="Lindquist E."/>
            <person name="Lipzen A."/>
            <person name="Khouja H.-R."/>
            <person name="Murat C."/>
            <person name="Ohm R."/>
            <person name="Olson A."/>
            <person name="Spatafora J."/>
            <person name="Veneault-Fourrey C."/>
            <person name="Henrissat B."/>
            <person name="Grigoriev I."/>
            <person name="Martin F."/>
            <person name="Perotto S."/>
        </authorList>
    </citation>
    <scope>NUCLEOTIDE SEQUENCE [LARGE SCALE GENOMIC DNA]</scope>
    <source>
        <strain evidence="3 4">UAMH 7357</strain>
    </source>
</reference>
<feature type="transmembrane region" description="Helical" evidence="2">
    <location>
        <begin position="535"/>
        <end position="558"/>
    </location>
</feature>
<keyword evidence="2" id="KW-1133">Transmembrane helix</keyword>
<accession>A0A2J6QHJ9</accession>
<evidence type="ECO:0000313" key="4">
    <source>
        <dbReference type="Proteomes" id="UP000235672"/>
    </source>
</evidence>
<feature type="compositionally biased region" description="Basic and acidic residues" evidence="1">
    <location>
        <begin position="699"/>
        <end position="714"/>
    </location>
</feature>
<dbReference type="OrthoDB" id="5427664at2759"/>
<dbReference type="InterPro" id="IPR053018">
    <property type="entry name" value="Elsinochrome_Biosynth-Asso"/>
</dbReference>
<evidence type="ECO:0000313" key="3">
    <source>
        <dbReference type="EMBL" id="PMD25741.1"/>
    </source>
</evidence>
<feature type="region of interest" description="Disordered" evidence="1">
    <location>
        <begin position="678"/>
        <end position="714"/>
    </location>
</feature>
<evidence type="ECO:0000256" key="2">
    <source>
        <dbReference type="SAM" id="Phobius"/>
    </source>
</evidence>
<keyword evidence="2" id="KW-0812">Transmembrane</keyword>
<dbReference type="Proteomes" id="UP000235672">
    <property type="component" value="Unassembled WGS sequence"/>
</dbReference>
<feature type="compositionally biased region" description="Low complexity" evidence="1">
    <location>
        <begin position="583"/>
        <end position="592"/>
    </location>
</feature>
<dbReference type="STRING" id="1745343.A0A2J6QHJ9"/>
<evidence type="ECO:0000256" key="1">
    <source>
        <dbReference type="SAM" id="MobiDB-lite"/>
    </source>
</evidence>
<keyword evidence="4" id="KW-1185">Reference proteome</keyword>
<feature type="region of interest" description="Disordered" evidence="1">
    <location>
        <begin position="583"/>
        <end position="641"/>
    </location>
</feature>
<dbReference type="PANTHER" id="PTHR37577">
    <property type="entry name" value="INTEGRAL MEMBRANE PROTEIN"/>
    <property type="match status" value="1"/>
</dbReference>